<keyword evidence="1" id="KW-0143">Chaperone</keyword>
<evidence type="ECO:0000259" key="4">
    <source>
        <dbReference type="Pfam" id="PF18579"/>
    </source>
</evidence>
<dbReference type="Pfam" id="PF18578">
    <property type="entry name" value="Raf1_N"/>
    <property type="match status" value="1"/>
</dbReference>
<protein>
    <submittedName>
        <fullName evidence="5">Uncharacterized protein</fullName>
    </submittedName>
</protein>
<name>A0A7S3QWT1_DUNTE</name>
<feature type="domain" description="Rubisco accumulation factor 1 helix turn helix" evidence="4">
    <location>
        <begin position="138"/>
        <end position="197"/>
    </location>
</feature>
<dbReference type="AlphaFoldDB" id="A0A7S3QWT1"/>
<feature type="domain" description="Rubisco accumulation factor 1 alpha-helical" evidence="3">
    <location>
        <begin position="210"/>
        <end position="313"/>
    </location>
</feature>
<reference evidence="5" key="1">
    <citation type="submission" date="2021-01" db="EMBL/GenBank/DDBJ databases">
        <authorList>
            <person name="Corre E."/>
            <person name="Pelletier E."/>
            <person name="Niang G."/>
            <person name="Scheremetjew M."/>
            <person name="Finn R."/>
            <person name="Kale V."/>
            <person name="Holt S."/>
            <person name="Cochrane G."/>
            <person name="Meng A."/>
            <person name="Brown T."/>
            <person name="Cohen L."/>
        </authorList>
    </citation>
    <scope>NUCLEOTIDE SEQUENCE</scope>
    <source>
        <strain evidence="5">CCMP1320</strain>
    </source>
</reference>
<feature type="domain" description="Rubisco accumulation factor 1 C-terminal" evidence="2">
    <location>
        <begin position="341"/>
        <end position="423"/>
    </location>
</feature>
<dbReference type="InterPro" id="IPR041358">
    <property type="entry name" value="Raf1_N"/>
</dbReference>
<evidence type="ECO:0000259" key="2">
    <source>
        <dbReference type="Pfam" id="PF18087"/>
    </source>
</evidence>
<dbReference type="PANTHER" id="PTHR35299:SF6">
    <property type="entry name" value="RUBISCO ACCUMULATION FACTOR 1"/>
    <property type="match status" value="1"/>
</dbReference>
<dbReference type="GO" id="GO:0110102">
    <property type="term" value="P:ribulose bisphosphate carboxylase complex assembly"/>
    <property type="evidence" value="ECO:0007669"/>
    <property type="project" value="UniProtKB-ARBA"/>
</dbReference>
<organism evidence="5">
    <name type="scientific">Dunaliella tertiolecta</name>
    <name type="common">Green alga</name>
    <dbReference type="NCBI Taxonomy" id="3047"/>
    <lineage>
        <taxon>Eukaryota</taxon>
        <taxon>Viridiplantae</taxon>
        <taxon>Chlorophyta</taxon>
        <taxon>core chlorophytes</taxon>
        <taxon>Chlorophyceae</taxon>
        <taxon>CS clade</taxon>
        <taxon>Chlamydomonadales</taxon>
        <taxon>Dunaliellaceae</taxon>
        <taxon>Dunaliella</taxon>
    </lineage>
</organism>
<evidence type="ECO:0000313" key="5">
    <source>
        <dbReference type="EMBL" id="CAE0495646.1"/>
    </source>
</evidence>
<dbReference type="EMBL" id="HBIP01018172">
    <property type="protein sequence ID" value="CAE0495646.1"/>
    <property type="molecule type" value="Transcribed_RNA"/>
</dbReference>
<evidence type="ECO:0000256" key="1">
    <source>
        <dbReference type="ARBA" id="ARBA00023186"/>
    </source>
</evidence>
<evidence type="ECO:0000259" key="3">
    <source>
        <dbReference type="Pfam" id="PF18578"/>
    </source>
</evidence>
<proteinExistence type="predicted"/>
<dbReference type="InterPro" id="IPR037494">
    <property type="entry name" value="RAF1"/>
</dbReference>
<dbReference type="Pfam" id="PF18579">
    <property type="entry name" value="Raf1_HTH"/>
    <property type="match status" value="1"/>
</dbReference>
<accession>A0A7S3QWT1</accession>
<dbReference type="Pfam" id="PF18087">
    <property type="entry name" value="RuBisCo_chap_C"/>
    <property type="match status" value="1"/>
</dbReference>
<dbReference type="InterPro" id="IPR040858">
    <property type="entry name" value="Raf1_C"/>
</dbReference>
<dbReference type="InterPro" id="IPR040781">
    <property type="entry name" value="Raf1_HTH"/>
</dbReference>
<dbReference type="PANTHER" id="PTHR35299">
    <property type="entry name" value="RUBISCO ACCUMULATION FACTOR 1"/>
    <property type="match status" value="1"/>
</dbReference>
<gene>
    <name evidence="5" type="ORF">DTER00134_LOCUS10719</name>
</gene>
<sequence length="434" mass="46472">MQVMQANSLHASAGKAAATVPNNCAVHFRAPQRVACYALENREPSLLIPGGSNSNINPRPGTGPSKLILPGRQGPPSGGMGGRIIIPEQGTEKILAQGAQALGPELTTITGPNRYRPPAGFMNEDMSPENMETLKASPEEMLSRLRARAGRWHTLAKLLPALATAHFNASAVDELTGITPLEQSRWITAATVYDSLVQSGKMSEEVLEHFDVRGDELLEPFRFLTQDMRVEAALYIVEKDLDPPECEVLARAMKEWDRRPKERTGFSNLPADCMAFKHLRDAGECRKPDDIEANLVKAMKAAVTDGARARIEQATQELLGTDAAGTQAGPGSLAGSKSTLVVLRLDPEDIGVRPLPVLGAYGEAAVEDLEAAPRASQEGTFGAFTIASGQGSSSWVCLPQWKALAMAQHPVALSLADCSVVPAVVQALKCKVRM</sequence>